<keyword evidence="4" id="KW-1185">Reference proteome</keyword>
<dbReference type="AlphaFoldDB" id="A0A346NPA6"/>
<dbReference type="InterPro" id="IPR000305">
    <property type="entry name" value="GIY-YIG_endonuc"/>
</dbReference>
<evidence type="ECO:0000259" key="2">
    <source>
        <dbReference type="PROSITE" id="PS50164"/>
    </source>
</evidence>
<dbReference type="RefSeq" id="WP_108565901.1">
    <property type="nucleotide sequence ID" value="NZ_CP031769.1"/>
</dbReference>
<feature type="domain" description="GIY-YIG" evidence="2">
    <location>
        <begin position="20"/>
        <end position="97"/>
    </location>
</feature>
<dbReference type="PROSITE" id="PS50164">
    <property type="entry name" value="GIY_YIG"/>
    <property type="match status" value="1"/>
</dbReference>
<dbReference type="InterPro" id="IPR050190">
    <property type="entry name" value="UPF0213_domain"/>
</dbReference>
<dbReference type="InterPro" id="IPR035901">
    <property type="entry name" value="GIY-YIG_endonuc_sf"/>
</dbReference>
<dbReference type="Gene3D" id="3.40.1440.10">
    <property type="entry name" value="GIY-YIG endonuclease"/>
    <property type="match status" value="1"/>
</dbReference>
<gene>
    <name evidence="3" type="ORF">D0Y50_14000</name>
</gene>
<name>A0A346NPA6_9ALTE</name>
<sequence length="120" mass="13441">MNKLEPSISVSALNEDNPSACWYVYIIENRLGQLYTGVTVDPRRRLRQHTGAIKGGARALKGKGPLYFRKVVQVNDKSTALKLEYAIKRYTKAQKLALINDTLALPAQFEAKPIGLARLR</sequence>
<evidence type="ECO:0000256" key="1">
    <source>
        <dbReference type="ARBA" id="ARBA00007435"/>
    </source>
</evidence>
<accession>A0A346NPA6</accession>
<evidence type="ECO:0000313" key="4">
    <source>
        <dbReference type="Proteomes" id="UP000262073"/>
    </source>
</evidence>
<dbReference type="SUPFAM" id="SSF82771">
    <property type="entry name" value="GIY-YIG endonuclease"/>
    <property type="match status" value="1"/>
</dbReference>
<dbReference type="CDD" id="cd10456">
    <property type="entry name" value="GIY-YIG_UPF0213"/>
    <property type="match status" value="1"/>
</dbReference>
<dbReference type="OrthoDB" id="9797095at2"/>
<proteinExistence type="inferred from homology"/>
<comment type="similarity">
    <text evidence="1">Belongs to the UPF0213 family.</text>
</comment>
<dbReference type="KEGG" id="salm:D0Y50_14000"/>
<dbReference type="Pfam" id="PF01541">
    <property type="entry name" value="GIY-YIG"/>
    <property type="match status" value="1"/>
</dbReference>
<reference evidence="3 4" key="1">
    <citation type="submission" date="2018-08" db="EMBL/GenBank/DDBJ databases">
        <title>Salinimonas sediminis sp. nov., a piezophilic bacterium isolated from a deep-sea sediment sample from the New Britain Trench.</title>
        <authorList>
            <person name="Cao J."/>
        </authorList>
    </citation>
    <scope>NUCLEOTIDE SEQUENCE [LARGE SCALE GENOMIC DNA]</scope>
    <source>
        <strain evidence="3 4">N102</strain>
    </source>
</reference>
<protein>
    <submittedName>
        <fullName evidence="3">GIY-YIG nuclease family protein</fullName>
    </submittedName>
</protein>
<dbReference type="PANTHER" id="PTHR34477:SF1">
    <property type="entry name" value="UPF0213 PROTEIN YHBQ"/>
    <property type="match status" value="1"/>
</dbReference>
<dbReference type="Proteomes" id="UP000262073">
    <property type="component" value="Chromosome"/>
</dbReference>
<organism evidence="3 4">
    <name type="scientific">Salinimonas sediminis</name>
    <dbReference type="NCBI Taxonomy" id="2303538"/>
    <lineage>
        <taxon>Bacteria</taxon>
        <taxon>Pseudomonadati</taxon>
        <taxon>Pseudomonadota</taxon>
        <taxon>Gammaproteobacteria</taxon>
        <taxon>Alteromonadales</taxon>
        <taxon>Alteromonadaceae</taxon>
        <taxon>Alteromonas/Salinimonas group</taxon>
        <taxon>Salinimonas</taxon>
    </lineage>
</organism>
<dbReference type="PANTHER" id="PTHR34477">
    <property type="entry name" value="UPF0213 PROTEIN YHBQ"/>
    <property type="match status" value="1"/>
</dbReference>
<evidence type="ECO:0000313" key="3">
    <source>
        <dbReference type="EMBL" id="AXR07363.1"/>
    </source>
</evidence>
<dbReference type="EMBL" id="CP031769">
    <property type="protein sequence ID" value="AXR07363.1"/>
    <property type="molecule type" value="Genomic_DNA"/>
</dbReference>